<dbReference type="PANTHER" id="PTHR16119:SF16">
    <property type="entry name" value="TRANSMEMBRANE PROTEIN 144 HOMOLOG"/>
    <property type="match status" value="1"/>
</dbReference>
<feature type="transmembrane region" description="Helical" evidence="7">
    <location>
        <begin position="280"/>
        <end position="301"/>
    </location>
</feature>
<feature type="transmembrane region" description="Helical" evidence="7">
    <location>
        <begin position="87"/>
        <end position="106"/>
    </location>
</feature>
<organism evidence="8 9">
    <name type="scientific">Cylicocyclus nassatus</name>
    <name type="common">Nematode worm</name>
    <dbReference type="NCBI Taxonomy" id="53992"/>
    <lineage>
        <taxon>Eukaryota</taxon>
        <taxon>Metazoa</taxon>
        <taxon>Ecdysozoa</taxon>
        <taxon>Nematoda</taxon>
        <taxon>Chromadorea</taxon>
        <taxon>Rhabditida</taxon>
        <taxon>Rhabditina</taxon>
        <taxon>Rhabditomorpha</taxon>
        <taxon>Strongyloidea</taxon>
        <taxon>Strongylidae</taxon>
        <taxon>Cylicocyclus</taxon>
    </lineage>
</organism>
<dbReference type="Proteomes" id="UP001176961">
    <property type="component" value="Unassembled WGS sequence"/>
</dbReference>
<dbReference type="SUPFAM" id="SSF103481">
    <property type="entry name" value="Multidrug resistance efflux transporter EmrE"/>
    <property type="match status" value="1"/>
</dbReference>
<comment type="subcellular location">
    <subcellularLocation>
        <location evidence="1">Membrane</location>
        <topology evidence="1">Multi-pass membrane protein</topology>
    </subcellularLocation>
</comment>
<keyword evidence="5 7" id="KW-0472">Membrane</keyword>
<dbReference type="PANTHER" id="PTHR16119">
    <property type="entry name" value="TRANSMEMBRANE PROTEIN 144"/>
    <property type="match status" value="1"/>
</dbReference>
<evidence type="ECO:0000256" key="7">
    <source>
        <dbReference type="SAM" id="Phobius"/>
    </source>
</evidence>
<protein>
    <recommendedName>
        <fullName evidence="10">Transmembrane protein 144</fullName>
    </recommendedName>
</protein>
<feature type="transmembrane region" description="Helical" evidence="7">
    <location>
        <begin position="112"/>
        <end position="131"/>
    </location>
</feature>
<feature type="transmembrane region" description="Helical" evidence="7">
    <location>
        <begin position="372"/>
        <end position="392"/>
    </location>
</feature>
<evidence type="ECO:0008006" key="10">
    <source>
        <dbReference type="Google" id="ProtNLM"/>
    </source>
</evidence>
<dbReference type="InterPro" id="IPR010651">
    <property type="entry name" value="Sugar_transport"/>
</dbReference>
<dbReference type="Pfam" id="PF07857">
    <property type="entry name" value="TMEM144"/>
    <property type="match status" value="1"/>
</dbReference>
<evidence type="ECO:0000313" key="9">
    <source>
        <dbReference type="Proteomes" id="UP001176961"/>
    </source>
</evidence>
<comment type="similarity">
    <text evidence="2">Belongs to the TMEM144 family.</text>
</comment>
<evidence type="ECO:0000313" key="8">
    <source>
        <dbReference type="EMBL" id="CAJ0594093.1"/>
    </source>
</evidence>
<keyword evidence="4 7" id="KW-1133">Transmembrane helix</keyword>
<sequence length="398" mass="43831">MVRTEACKIPGTKQWLSKYYVEVQFFGFSLCTQFPLTIRKIHDIFSISENTRNWQMWFGIVCVLLASFLFGSQFVPIRKVYAGDGFTSQLFVCLGAFFIGIIVHAAQGFPGFYGFAMIGGFLWALANAFSVQIMNRIGMGLGNLLWNSFSCLSGWATSRFGMFGLPKAVPASIGFNYVGVAILIIGALMYSLVKNTPQKQPGQEEAKESVETTLPTSEGKEKPEEGEPSTVKDISLIERIISVIGAMASGLFYGTMWLPVNYMMSHPEKFPGAPTNPLHYLFSYTCGILSTSVCIFVIYAIMRRNRPWVSSNAIIPALSTGLCYGCAMSAFVVAIDKLDAAIAYPIGQMAPGLVVSTWSLLYYREIMGRRNLLILACAYLLTVAGVIIVTISKEVKVF</sequence>
<reference evidence="8" key="1">
    <citation type="submission" date="2023-07" db="EMBL/GenBank/DDBJ databases">
        <authorList>
            <consortium name="CYATHOMIX"/>
        </authorList>
    </citation>
    <scope>NUCLEOTIDE SEQUENCE</scope>
    <source>
        <strain evidence="8">N/A</strain>
    </source>
</reference>
<dbReference type="AlphaFoldDB" id="A0AA36LYT9"/>
<evidence type="ECO:0000256" key="4">
    <source>
        <dbReference type="ARBA" id="ARBA00022989"/>
    </source>
</evidence>
<evidence type="ECO:0000256" key="3">
    <source>
        <dbReference type="ARBA" id="ARBA00022692"/>
    </source>
</evidence>
<feature type="transmembrane region" description="Helical" evidence="7">
    <location>
        <begin position="341"/>
        <end position="363"/>
    </location>
</feature>
<feature type="transmembrane region" description="Helical" evidence="7">
    <location>
        <begin position="313"/>
        <end position="335"/>
    </location>
</feature>
<feature type="transmembrane region" description="Helical" evidence="7">
    <location>
        <begin position="174"/>
        <end position="193"/>
    </location>
</feature>
<dbReference type="GO" id="GO:0016020">
    <property type="term" value="C:membrane"/>
    <property type="evidence" value="ECO:0007669"/>
    <property type="project" value="UniProtKB-SubCell"/>
</dbReference>
<name>A0AA36LYT9_CYLNA</name>
<dbReference type="SUPFAM" id="SSF103473">
    <property type="entry name" value="MFS general substrate transporter"/>
    <property type="match status" value="1"/>
</dbReference>
<evidence type="ECO:0000256" key="6">
    <source>
        <dbReference type="SAM" id="MobiDB-lite"/>
    </source>
</evidence>
<keyword evidence="9" id="KW-1185">Reference proteome</keyword>
<gene>
    <name evidence="8" type="ORF">CYNAS_LOCUS6076</name>
</gene>
<feature type="transmembrane region" description="Helical" evidence="7">
    <location>
        <begin position="240"/>
        <end position="260"/>
    </location>
</feature>
<dbReference type="InterPro" id="IPR037185">
    <property type="entry name" value="EmrE-like"/>
</dbReference>
<proteinExistence type="inferred from homology"/>
<dbReference type="GO" id="GO:0015144">
    <property type="term" value="F:carbohydrate transmembrane transporter activity"/>
    <property type="evidence" value="ECO:0007669"/>
    <property type="project" value="InterPro"/>
</dbReference>
<feature type="transmembrane region" description="Helical" evidence="7">
    <location>
        <begin position="54"/>
        <end position="75"/>
    </location>
</feature>
<keyword evidence="3 7" id="KW-0812">Transmembrane</keyword>
<dbReference type="InterPro" id="IPR012435">
    <property type="entry name" value="TMEM144"/>
</dbReference>
<evidence type="ECO:0000256" key="5">
    <source>
        <dbReference type="ARBA" id="ARBA00023136"/>
    </source>
</evidence>
<accession>A0AA36LYT9</accession>
<evidence type="ECO:0000256" key="2">
    <source>
        <dbReference type="ARBA" id="ARBA00005731"/>
    </source>
</evidence>
<feature type="region of interest" description="Disordered" evidence="6">
    <location>
        <begin position="199"/>
        <end position="229"/>
    </location>
</feature>
<dbReference type="InterPro" id="IPR036259">
    <property type="entry name" value="MFS_trans_sf"/>
</dbReference>
<dbReference type="EMBL" id="CATQJL010000112">
    <property type="protein sequence ID" value="CAJ0594093.1"/>
    <property type="molecule type" value="Genomic_DNA"/>
</dbReference>
<evidence type="ECO:0000256" key="1">
    <source>
        <dbReference type="ARBA" id="ARBA00004141"/>
    </source>
</evidence>
<comment type="caution">
    <text evidence="8">The sequence shown here is derived from an EMBL/GenBank/DDBJ whole genome shotgun (WGS) entry which is preliminary data.</text>
</comment>